<keyword evidence="10" id="KW-1185">Reference proteome</keyword>
<feature type="transmembrane region" description="Helical" evidence="7">
    <location>
        <begin position="157"/>
        <end position="176"/>
    </location>
</feature>
<dbReference type="EMBL" id="KV454407">
    <property type="protein sequence ID" value="ODQ66883.1"/>
    <property type="molecule type" value="Genomic_DNA"/>
</dbReference>
<dbReference type="Pfam" id="PF00324">
    <property type="entry name" value="AA_permease"/>
    <property type="match status" value="1"/>
</dbReference>
<feature type="transmembrane region" description="Helical" evidence="7">
    <location>
        <begin position="304"/>
        <end position="325"/>
    </location>
</feature>
<evidence type="ECO:0000256" key="6">
    <source>
        <dbReference type="ARBA" id="ARBA00023136"/>
    </source>
</evidence>
<keyword evidence="3 7" id="KW-0812">Transmembrane</keyword>
<dbReference type="InterPro" id="IPR004841">
    <property type="entry name" value="AA-permease/SLC12A_dom"/>
</dbReference>
<feature type="transmembrane region" description="Helical" evidence="7">
    <location>
        <begin position="81"/>
        <end position="106"/>
    </location>
</feature>
<keyword evidence="6 7" id="KW-0472">Membrane</keyword>
<evidence type="ECO:0000313" key="10">
    <source>
        <dbReference type="Proteomes" id="UP000095009"/>
    </source>
</evidence>
<keyword evidence="4" id="KW-0029">Amino-acid transport</keyword>
<evidence type="ECO:0000256" key="5">
    <source>
        <dbReference type="ARBA" id="ARBA00022989"/>
    </source>
</evidence>
<evidence type="ECO:0000256" key="1">
    <source>
        <dbReference type="ARBA" id="ARBA00004141"/>
    </source>
</evidence>
<feature type="transmembrane region" description="Helical" evidence="7">
    <location>
        <begin position="196"/>
        <end position="215"/>
    </location>
</feature>
<dbReference type="Proteomes" id="UP000095009">
    <property type="component" value="Unassembled WGS sequence"/>
</dbReference>
<dbReference type="PIRSF" id="PIRSF006060">
    <property type="entry name" value="AA_transporter"/>
    <property type="match status" value="1"/>
</dbReference>
<proteinExistence type="predicted"/>
<evidence type="ECO:0000256" key="7">
    <source>
        <dbReference type="SAM" id="Phobius"/>
    </source>
</evidence>
<evidence type="ECO:0000256" key="2">
    <source>
        <dbReference type="ARBA" id="ARBA00022448"/>
    </source>
</evidence>
<protein>
    <recommendedName>
        <fullName evidence="8">Amino acid permease/ SLC12A domain-containing protein</fullName>
    </recommendedName>
</protein>
<name>A0A1E3PN92_9ASCO</name>
<dbReference type="Gene3D" id="1.20.1740.10">
    <property type="entry name" value="Amino acid/polyamine transporter I"/>
    <property type="match status" value="1"/>
</dbReference>
<keyword evidence="5 7" id="KW-1133">Transmembrane helix</keyword>
<evidence type="ECO:0000313" key="9">
    <source>
        <dbReference type="EMBL" id="ODQ66883.1"/>
    </source>
</evidence>
<dbReference type="OrthoDB" id="3900342at2759"/>
<feature type="transmembrane region" description="Helical" evidence="7">
    <location>
        <begin position="26"/>
        <end position="46"/>
    </location>
</feature>
<dbReference type="InterPro" id="IPR050524">
    <property type="entry name" value="APC_YAT"/>
</dbReference>
<dbReference type="GO" id="GO:0016020">
    <property type="term" value="C:membrane"/>
    <property type="evidence" value="ECO:0007669"/>
    <property type="project" value="UniProtKB-SubCell"/>
</dbReference>
<accession>A0A1E3PN92</accession>
<keyword evidence="2" id="KW-0813">Transport</keyword>
<evidence type="ECO:0000256" key="4">
    <source>
        <dbReference type="ARBA" id="ARBA00022970"/>
    </source>
</evidence>
<dbReference type="PANTHER" id="PTHR43341:SF1">
    <property type="entry name" value="GENERAL AMINO-ACID PERMEASE GAP1"/>
    <property type="match status" value="1"/>
</dbReference>
<dbReference type="GO" id="GO:0015171">
    <property type="term" value="F:amino acid transmembrane transporter activity"/>
    <property type="evidence" value="ECO:0007669"/>
    <property type="project" value="TreeGrafter"/>
</dbReference>
<feature type="transmembrane region" description="Helical" evidence="7">
    <location>
        <begin position="118"/>
        <end position="137"/>
    </location>
</feature>
<feature type="domain" description="Amino acid permease/ SLC12A" evidence="8">
    <location>
        <begin position="92"/>
        <end position="271"/>
    </location>
</feature>
<dbReference type="AlphaFoldDB" id="A0A1E3PN92"/>
<evidence type="ECO:0000256" key="3">
    <source>
        <dbReference type="ARBA" id="ARBA00022692"/>
    </source>
</evidence>
<sequence length="391" mass="42168">MIAIGGSIGTGLFVGSGRSFHTDGPAAVVIAFSLIGSMLFTTVHALGEMAVTFPVSGASATYSTRFLDLAWGLTMGWNYTLSWLIAFPLDVTVFWVLIVAINFFGVKDYGEAEFVFSLIKVLAIIGFIILGIGGYSGAKYWYDPGSFAAGFKDLCSVVVTAVFAFNGTEVVGLAAAETSNPRKILPKATEQVFWRISLFHIVALTVTGCLVPYNVPRLLEANTGLPSVMNTVILIGVLSVGNSFIYTCSRTLCALTTQGQAPCILAYVSTKSVLWPISMCHARLRPSSEILPFFTSAVGVYGSYYGIILNFLVLVANFGTAVWPINGTLNAIFFFQAYLAVPVALGFYASLNVIKGSSIVRAKVMDIISGRREIDPTSLQGFLYRTYSFWC</sequence>
<dbReference type="STRING" id="857566.A0A1E3PN92"/>
<gene>
    <name evidence="9" type="ORF">NADFUDRAFT_72948</name>
</gene>
<comment type="subcellular location">
    <subcellularLocation>
        <location evidence="1">Membrane</location>
        <topology evidence="1">Multi-pass membrane protein</topology>
    </subcellularLocation>
</comment>
<organism evidence="9 10">
    <name type="scientific">Nadsonia fulvescens var. elongata DSM 6958</name>
    <dbReference type="NCBI Taxonomy" id="857566"/>
    <lineage>
        <taxon>Eukaryota</taxon>
        <taxon>Fungi</taxon>
        <taxon>Dikarya</taxon>
        <taxon>Ascomycota</taxon>
        <taxon>Saccharomycotina</taxon>
        <taxon>Dipodascomycetes</taxon>
        <taxon>Dipodascales</taxon>
        <taxon>Dipodascales incertae sedis</taxon>
        <taxon>Nadsonia</taxon>
    </lineage>
</organism>
<feature type="transmembrane region" description="Helical" evidence="7">
    <location>
        <begin position="227"/>
        <end position="246"/>
    </location>
</feature>
<dbReference type="PANTHER" id="PTHR43341">
    <property type="entry name" value="AMINO ACID PERMEASE"/>
    <property type="match status" value="1"/>
</dbReference>
<reference evidence="9 10" key="1">
    <citation type="journal article" date="2016" name="Proc. Natl. Acad. Sci. U.S.A.">
        <title>Comparative genomics of biotechnologically important yeasts.</title>
        <authorList>
            <person name="Riley R."/>
            <person name="Haridas S."/>
            <person name="Wolfe K.H."/>
            <person name="Lopes M.R."/>
            <person name="Hittinger C.T."/>
            <person name="Goeker M."/>
            <person name="Salamov A.A."/>
            <person name="Wisecaver J.H."/>
            <person name="Long T.M."/>
            <person name="Calvey C.H."/>
            <person name="Aerts A.L."/>
            <person name="Barry K.W."/>
            <person name="Choi C."/>
            <person name="Clum A."/>
            <person name="Coughlan A.Y."/>
            <person name="Deshpande S."/>
            <person name="Douglass A.P."/>
            <person name="Hanson S.J."/>
            <person name="Klenk H.-P."/>
            <person name="LaButti K.M."/>
            <person name="Lapidus A."/>
            <person name="Lindquist E.A."/>
            <person name="Lipzen A.M."/>
            <person name="Meier-Kolthoff J.P."/>
            <person name="Ohm R.A."/>
            <person name="Otillar R.P."/>
            <person name="Pangilinan J.L."/>
            <person name="Peng Y."/>
            <person name="Rokas A."/>
            <person name="Rosa C.A."/>
            <person name="Scheuner C."/>
            <person name="Sibirny A.A."/>
            <person name="Slot J.C."/>
            <person name="Stielow J.B."/>
            <person name="Sun H."/>
            <person name="Kurtzman C.P."/>
            <person name="Blackwell M."/>
            <person name="Grigoriev I.V."/>
            <person name="Jeffries T.W."/>
        </authorList>
    </citation>
    <scope>NUCLEOTIDE SEQUENCE [LARGE SCALE GENOMIC DNA]</scope>
    <source>
        <strain evidence="9 10">DSM 6958</strain>
    </source>
</reference>
<feature type="transmembrane region" description="Helical" evidence="7">
    <location>
        <begin position="331"/>
        <end position="351"/>
    </location>
</feature>
<evidence type="ECO:0000259" key="8">
    <source>
        <dbReference type="Pfam" id="PF00324"/>
    </source>
</evidence>